<keyword evidence="2" id="KW-1185">Reference proteome</keyword>
<dbReference type="AlphaFoldDB" id="A0A553GVI9"/>
<organism evidence="1 2">
    <name type="scientific">Pseudomonas mangiferae</name>
    <dbReference type="NCBI Taxonomy" id="2593654"/>
    <lineage>
        <taxon>Bacteria</taxon>
        <taxon>Pseudomonadati</taxon>
        <taxon>Pseudomonadota</taxon>
        <taxon>Gammaproteobacteria</taxon>
        <taxon>Pseudomonadales</taxon>
        <taxon>Pseudomonadaceae</taxon>
        <taxon>Pseudomonas</taxon>
    </lineage>
</organism>
<protein>
    <submittedName>
        <fullName evidence="1">Uncharacterized protein</fullName>
    </submittedName>
</protein>
<evidence type="ECO:0000313" key="2">
    <source>
        <dbReference type="Proteomes" id="UP000315235"/>
    </source>
</evidence>
<name>A0A553GVI9_9PSED</name>
<dbReference type="RefSeq" id="WP_143489619.1">
    <property type="nucleotide sequence ID" value="NZ_VJOY01000014.1"/>
</dbReference>
<dbReference type="Proteomes" id="UP000315235">
    <property type="component" value="Unassembled WGS sequence"/>
</dbReference>
<gene>
    <name evidence="1" type="ORF">FM069_17260</name>
</gene>
<comment type="caution">
    <text evidence="1">The sequence shown here is derived from an EMBL/GenBank/DDBJ whole genome shotgun (WGS) entry which is preliminary data.</text>
</comment>
<accession>A0A553GVI9</accession>
<proteinExistence type="predicted"/>
<sequence length="64" mass="7442">MQAVRIEYREQDGEAYWQVTLGRRALRFHDEAAARGFAAQLHMRLDWLKAQAALHESDEESQPS</sequence>
<evidence type="ECO:0000313" key="1">
    <source>
        <dbReference type="EMBL" id="TRX73507.1"/>
    </source>
</evidence>
<reference evidence="1 2" key="1">
    <citation type="submission" date="2019-07" db="EMBL/GenBank/DDBJ databases">
        <title>Pseudomonas mangiferae sp. nov., isolated from bark of mango tree in Thailand.</title>
        <authorList>
            <person name="Srisuk N."/>
            <person name="Anurat P."/>
        </authorList>
    </citation>
    <scope>NUCLEOTIDE SEQUENCE [LARGE SCALE GENOMIC DNA]</scope>
    <source>
        <strain evidence="1 2">DMKU_BBB3-04</strain>
    </source>
</reference>
<dbReference type="EMBL" id="VJOY01000014">
    <property type="protein sequence ID" value="TRX73507.1"/>
    <property type="molecule type" value="Genomic_DNA"/>
</dbReference>
<dbReference type="OrthoDB" id="6961361at2"/>